<dbReference type="InterPro" id="IPR036680">
    <property type="entry name" value="SPOR-like_sf"/>
</dbReference>
<keyword evidence="5" id="KW-1185">Reference proteome</keyword>
<keyword evidence="2" id="KW-0472">Membrane</keyword>
<protein>
    <submittedName>
        <fullName evidence="4">Sporulation related protein</fullName>
    </submittedName>
</protein>
<evidence type="ECO:0000313" key="5">
    <source>
        <dbReference type="Proteomes" id="UP000294678"/>
    </source>
</evidence>
<dbReference type="PROSITE" id="PS51724">
    <property type="entry name" value="SPOR"/>
    <property type="match status" value="1"/>
</dbReference>
<feature type="transmembrane region" description="Helical" evidence="2">
    <location>
        <begin position="30"/>
        <end position="49"/>
    </location>
</feature>
<keyword evidence="2" id="KW-0812">Transmembrane</keyword>
<feature type="domain" description="SPOR" evidence="3">
    <location>
        <begin position="100"/>
        <end position="177"/>
    </location>
</feature>
<dbReference type="Proteomes" id="UP000294678">
    <property type="component" value="Unassembled WGS sequence"/>
</dbReference>
<evidence type="ECO:0000259" key="3">
    <source>
        <dbReference type="PROSITE" id="PS51724"/>
    </source>
</evidence>
<dbReference type="Gene3D" id="3.30.70.1070">
    <property type="entry name" value="Sporulation related repeat"/>
    <property type="match status" value="1"/>
</dbReference>
<dbReference type="SUPFAM" id="SSF110997">
    <property type="entry name" value="Sporulation related repeat"/>
    <property type="match status" value="1"/>
</dbReference>
<keyword evidence="1" id="KW-0175">Coiled coil</keyword>
<organism evidence="4 5">
    <name type="scientific">Hypnocyclicus thermotrophus</name>
    <dbReference type="NCBI Taxonomy" id="1627895"/>
    <lineage>
        <taxon>Bacteria</taxon>
        <taxon>Fusobacteriati</taxon>
        <taxon>Fusobacteriota</taxon>
        <taxon>Fusobacteriia</taxon>
        <taxon>Fusobacteriales</taxon>
        <taxon>Fusobacteriaceae</taxon>
        <taxon>Hypnocyclicus</taxon>
    </lineage>
</organism>
<feature type="coiled-coil region" evidence="1">
    <location>
        <begin position="3"/>
        <end position="30"/>
    </location>
</feature>
<evidence type="ECO:0000256" key="2">
    <source>
        <dbReference type="SAM" id="Phobius"/>
    </source>
</evidence>
<proteinExistence type="predicted"/>
<accession>A0AA46DXI2</accession>
<sequence length="177" mass="21799">MEMSNTDSKLKELLDKREEENAKFRRKKKIYLFSFFSFLFVFVILFFFYKIFIQKPNIKIKTNKELVDNVVYLPVFDYYKLYSTKNKETTIDSYSKILNVKINKKYIVQLGIFKEFSNVRREKERLEKLGYKIYYEKNGDYYKLRFNVEFDNREKAESFAKNLMKINVINDYWIRLK</sequence>
<dbReference type="AlphaFoldDB" id="A0AA46DXI2"/>
<dbReference type="InterPro" id="IPR007730">
    <property type="entry name" value="SPOR-like_dom"/>
</dbReference>
<comment type="caution">
    <text evidence="4">The sequence shown here is derived from an EMBL/GenBank/DDBJ whole genome shotgun (WGS) entry which is preliminary data.</text>
</comment>
<dbReference type="Pfam" id="PF05036">
    <property type="entry name" value="SPOR"/>
    <property type="match status" value="1"/>
</dbReference>
<reference evidence="4 5" key="1">
    <citation type="submission" date="2019-03" db="EMBL/GenBank/DDBJ databases">
        <title>Genomic Encyclopedia of Type Strains, Phase IV (KMG-IV): sequencing the most valuable type-strain genomes for metagenomic binning, comparative biology and taxonomic classification.</title>
        <authorList>
            <person name="Goeker M."/>
        </authorList>
    </citation>
    <scope>NUCLEOTIDE SEQUENCE [LARGE SCALE GENOMIC DNA]</scope>
    <source>
        <strain evidence="4 5">DSM 100055</strain>
    </source>
</reference>
<gene>
    <name evidence="4" type="ORF">EV215_1601</name>
</gene>
<evidence type="ECO:0000256" key="1">
    <source>
        <dbReference type="SAM" id="Coils"/>
    </source>
</evidence>
<dbReference type="GO" id="GO:0042834">
    <property type="term" value="F:peptidoglycan binding"/>
    <property type="evidence" value="ECO:0007669"/>
    <property type="project" value="InterPro"/>
</dbReference>
<keyword evidence="2" id="KW-1133">Transmembrane helix</keyword>
<evidence type="ECO:0000313" key="4">
    <source>
        <dbReference type="EMBL" id="TDT68534.1"/>
    </source>
</evidence>
<name>A0AA46DXI2_9FUSO</name>
<dbReference type="EMBL" id="SOBG01000007">
    <property type="protein sequence ID" value="TDT68534.1"/>
    <property type="molecule type" value="Genomic_DNA"/>
</dbReference>